<dbReference type="KEGG" id="csr:Cspa_c23710"/>
<keyword evidence="1" id="KW-0378">Hydrolase</keyword>
<protein>
    <submittedName>
        <fullName evidence="1">1D-myo-inositol 2-acetamido-2-deoxy-alpha-D-glucopyranoside deacetylase MshB</fullName>
        <ecNumber evidence="1">3.5.1.103</ecNumber>
    </submittedName>
</protein>
<evidence type="ECO:0000313" key="2">
    <source>
        <dbReference type="Proteomes" id="UP000011728"/>
    </source>
</evidence>
<dbReference type="OrthoDB" id="9815144at2"/>
<accession>M1MN26</accession>
<dbReference type="Proteomes" id="UP000011728">
    <property type="component" value="Chromosome"/>
</dbReference>
<gene>
    <name evidence="1" type="primary">mshB</name>
    <name evidence="1" type="ORF">Cspa_c23710</name>
</gene>
<reference evidence="1 2" key="1">
    <citation type="submission" date="2013-02" db="EMBL/GenBank/DDBJ databases">
        <title>Genome sequence of Clostridium saccharoperbutylacetonicum N1-4(HMT).</title>
        <authorList>
            <person name="Poehlein A."/>
            <person name="Daniel R."/>
        </authorList>
    </citation>
    <scope>NUCLEOTIDE SEQUENCE [LARGE SCALE GENOMIC DNA]</scope>
    <source>
        <strain evidence="2">N1-4(HMT)</strain>
    </source>
</reference>
<dbReference type="InterPro" id="IPR024078">
    <property type="entry name" value="LmbE-like_dom_sf"/>
</dbReference>
<sequence>MMKNQSILLIYAHPDDETVFTGGTIPKYVANGVDVYLVSATRGECGKTSGLCTQEQLAITREQELRKVAQILGIKEVDFLGYTDKNLNKVNKIEITHRIANIIRNICPKVIITFGPDGATGHEDHKAIHDFAVEAVEIAGNERVFELKNKPFKVPRVYYVSLIQKIRDNWGIREKAPEPDTIINFRSFSSVKLKALKCHRTQALTINKFLNLSDEILPCFLEQETFKLAKEYSLIKSTGGEDLISEN</sequence>
<keyword evidence="2" id="KW-1185">Reference proteome</keyword>
<dbReference type="InterPro" id="IPR003737">
    <property type="entry name" value="GlcNAc_PI_deacetylase-related"/>
</dbReference>
<dbReference type="PANTHER" id="PTHR12993:SF11">
    <property type="entry name" value="N-ACETYLGLUCOSAMINYL-PHOSPHATIDYLINOSITOL DE-N-ACETYLASE"/>
    <property type="match status" value="1"/>
</dbReference>
<dbReference type="AlphaFoldDB" id="M1MN26"/>
<dbReference type="eggNOG" id="COG2120">
    <property type="taxonomic scope" value="Bacteria"/>
</dbReference>
<dbReference type="GO" id="GO:0035595">
    <property type="term" value="F:N-acetylglucosaminylinositol deacetylase activity"/>
    <property type="evidence" value="ECO:0007669"/>
    <property type="project" value="UniProtKB-EC"/>
</dbReference>
<dbReference type="HOGENOM" id="CLU_049311_4_1_9"/>
<dbReference type="EMBL" id="CP004121">
    <property type="protein sequence ID" value="AGF56136.1"/>
    <property type="molecule type" value="Genomic_DNA"/>
</dbReference>
<dbReference type="SUPFAM" id="SSF102588">
    <property type="entry name" value="LmbE-like"/>
    <property type="match status" value="1"/>
</dbReference>
<dbReference type="Pfam" id="PF02585">
    <property type="entry name" value="PIG-L"/>
    <property type="match status" value="1"/>
</dbReference>
<dbReference type="Gene3D" id="3.40.50.10320">
    <property type="entry name" value="LmbE-like"/>
    <property type="match status" value="1"/>
</dbReference>
<dbReference type="PANTHER" id="PTHR12993">
    <property type="entry name" value="N-ACETYLGLUCOSAMINYL-PHOSPHATIDYLINOSITOL DE-N-ACETYLASE-RELATED"/>
    <property type="match status" value="1"/>
</dbReference>
<organism evidence="1 2">
    <name type="scientific">Clostridium saccharoperbutylacetonicum N1-4(HMT)</name>
    <dbReference type="NCBI Taxonomy" id="931276"/>
    <lineage>
        <taxon>Bacteria</taxon>
        <taxon>Bacillati</taxon>
        <taxon>Bacillota</taxon>
        <taxon>Clostridia</taxon>
        <taxon>Eubacteriales</taxon>
        <taxon>Clostridiaceae</taxon>
        <taxon>Clostridium</taxon>
    </lineage>
</organism>
<proteinExistence type="predicted"/>
<name>M1MN26_9CLOT</name>
<dbReference type="RefSeq" id="WP_015392455.1">
    <property type="nucleotide sequence ID" value="NC_020291.1"/>
</dbReference>
<dbReference type="EC" id="3.5.1.103" evidence="1"/>
<evidence type="ECO:0000313" key="1">
    <source>
        <dbReference type="EMBL" id="AGF56136.1"/>
    </source>
</evidence>
<dbReference type="PATRIC" id="fig|931276.5.peg.2375"/>